<dbReference type="Gene3D" id="3.10.129.10">
    <property type="entry name" value="Hotdog Thioesterase"/>
    <property type="match status" value="1"/>
</dbReference>
<evidence type="ECO:0000256" key="1">
    <source>
        <dbReference type="ARBA" id="ARBA00008324"/>
    </source>
</evidence>
<comment type="similarity">
    <text evidence="1">Belongs to the thioesterase PaaI family.</text>
</comment>
<evidence type="ECO:0000313" key="4">
    <source>
        <dbReference type="EMBL" id="KDA01030.1"/>
    </source>
</evidence>
<name>A0A059G391_9PROT</name>
<dbReference type="Pfam" id="PF03061">
    <property type="entry name" value="4HBT"/>
    <property type="match status" value="1"/>
</dbReference>
<dbReference type="InterPro" id="IPR029069">
    <property type="entry name" value="HotDog_dom_sf"/>
</dbReference>
<evidence type="ECO:0000256" key="2">
    <source>
        <dbReference type="ARBA" id="ARBA00022801"/>
    </source>
</evidence>
<keyword evidence="2" id="KW-0378">Hydrolase</keyword>
<dbReference type="eggNOG" id="COG2050">
    <property type="taxonomic scope" value="Bacteria"/>
</dbReference>
<comment type="caution">
    <text evidence="4">The sequence shown here is derived from an EMBL/GenBank/DDBJ whole genome shotgun (WGS) entry which is preliminary data.</text>
</comment>
<dbReference type="Proteomes" id="UP000024942">
    <property type="component" value="Unassembled WGS sequence"/>
</dbReference>
<accession>A0A059G391</accession>
<dbReference type="AlphaFoldDB" id="A0A059G391"/>
<reference evidence="4 5" key="1">
    <citation type="journal article" date="2014" name="Antonie Van Leeuwenhoek">
        <title>Hyphomonas beringensis sp. nov. and Hyphomonas chukchiensis sp. nov., isolated from surface seawater of the Bering Sea and Chukchi Sea.</title>
        <authorList>
            <person name="Li C."/>
            <person name="Lai Q."/>
            <person name="Li G."/>
            <person name="Dong C."/>
            <person name="Wang J."/>
            <person name="Liao Y."/>
            <person name="Shao Z."/>
        </authorList>
    </citation>
    <scope>NUCLEOTIDE SEQUENCE [LARGE SCALE GENOMIC DNA]</scope>
    <source>
        <strain evidence="4 5">SCH89</strain>
    </source>
</reference>
<dbReference type="EMBL" id="ARYL01000038">
    <property type="protein sequence ID" value="KDA01030.1"/>
    <property type="molecule type" value="Genomic_DNA"/>
</dbReference>
<proteinExistence type="inferred from homology"/>
<keyword evidence="5" id="KW-1185">Reference proteome</keyword>
<dbReference type="PANTHER" id="PTHR21660">
    <property type="entry name" value="THIOESTERASE SUPERFAMILY MEMBER-RELATED"/>
    <property type="match status" value="1"/>
</dbReference>
<dbReference type="InterPro" id="IPR003736">
    <property type="entry name" value="PAAI_dom"/>
</dbReference>
<organism evidence="4 5">
    <name type="scientific">Hyphomonas oceanitis SCH89</name>
    <dbReference type="NCBI Taxonomy" id="1280953"/>
    <lineage>
        <taxon>Bacteria</taxon>
        <taxon>Pseudomonadati</taxon>
        <taxon>Pseudomonadota</taxon>
        <taxon>Alphaproteobacteria</taxon>
        <taxon>Hyphomonadales</taxon>
        <taxon>Hyphomonadaceae</taxon>
        <taxon>Hyphomonas</taxon>
    </lineage>
</organism>
<sequence length="151" mass="16244">MSFDARSYWQEILGNPDKRPPATAFVNFELIGFDPETGWCEAAFLAPSQATNPGGNVQGGFVTAMLDEVMSVAGSIVQGGPAMSPTLQMTTSFIRPVPVGVRLIGRGQVVRRGRAAIFTEGWLRNESGDLLAQATASCIQRAMPDLLQKQE</sequence>
<dbReference type="CDD" id="cd03443">
    <property type="entry name" value="PaaI_thioesterase"/>
    <property type="match status" value="1"/>
</dbReference>
<dbReference type="STRING" id="1280953.HOC_17511"/>
<evidence type="ECO:0000313" key="5">
    <source>
        <dbReference type="Proteomes" id="UP000024942"/>
    </source>
</evidence>
<dbReference type="InterPro" id="IPR039298">
    <property type="entry name" value="ACOT13"/>
</dbReference>
<dbReference type="InterPro" id="IPR006683">
    <property type="entry name" value="Thioestr_dom"/>
</dbReference>
<dbReference type="PANTHER" id="PTHR21660:SF1">
    <property type="entry name" value="ACYL-COENZYME A THIOESTERASE 13"/>
    <property type="match status" value="1"/>
</dbReference>
<dbReference type="SUPFAM" id="SSF54637">
    <property type="entry name" value="Thioesterase/thiol ester dehydrase-isomerase"/>
    <property type="match status" value="1"/>
</dbReference>
<protein>
    <recommendedName>
        <fullName evidence="3">Thioesterase domain-containing protein</fullName>
    </recommendedName>
</protein>
<dbReference type="PATRIC" id="fig|1280953.3.peg.3504"/>
<dbReference type="OrthoDB" id="9813282at2"/>
<dbReference type="GO" id="GO:0047617">
    <property type="term" value="F:fatty acyl-CoA hydrolase activity"/>
    <property type="evidence" value="ECO:0007669"/>
    <property type="project" value="InterPro"/>
</dbReference>
<dbReference type="RefSeq" id="WP_035540970.1">
    <property type="nucleotide sequence ID" value="NZ_ARYL01000038.1"/>
</dbReference>
<gene>
    <name evidence="4" type="ORF">HOC_17511</name>
</gene>
<dbReference type="NCBIfam" id="TIGR00369">
    <property type="entry name" value="unchar_dom_1"/>
    <property type="match status" value="1"/>
</dbReference>
<evidence type="ECO:0000259" key="3">
    <source>
        <dbReference type="Pfam" id="PF03061"/>
    </source>
</evidence>
<feature type="domain" description="Thioesterase" evidence="3">
    <location>
        <begin position="54"/>
        <end position="131"/>
    </location>
</feature>